<organism evidence="2 3">
    <name type="scientific">Rhizopogon vinicolor AM-OR11-026</name>
    <dbReference type="NCBI Taxonomy" id="1314800"/>
    <lineage>
        <taxon>Eukaryota</taxon>
        <taxon>Fungi</taxon>
        <taxon>Dikarya</taxon>
        <taxon>Basidiomycota</taxon>
        <taxon>Agaricomycotina</taxon>
        <taxon>Agaricomycetes</taxon>
        <taxon>Agaricomycetidae</taxon>
        <taxon>Boletales</taxon>
        <taxon>Suillineae</taxon>
        <taxon>Rhizopogonaceae</taxon>
        <taxon>Rhizopogon</taxon>
    </lineage>
</organism>
<dbReference type="Proteomes" id="UP000092154">
    <property type="component" value="Unassembled WGS sequence"/>
</dbReference>
<sequence length="70" mass="8131">MSELRYEQRSHRQQNKFFEVHFDVAYDRRSDVSTGFGRKRVALPRGASPNQEVSCDSQDVRSPMISDPDI</sequence>
<evidence type="ECO:0000313" key="3">
    <source>
        <dbReference type="Proteomes" id="UP000092154"/>
    </source>
</evidence>
<accession>A0A1B7MH99</accession>
<gene>
    <name evidence="2" type="ORF">K503DRAFT_777114</name>
</gene>
<name>A0A1B7MH99_9AGAM</name>
<evidence type="ECO:0000256" key="1">
    <source>
        <dbReference type="SAM" id="MobiDB-lite"/>
    </source>
</evidence>
<keyword evidence="3" id="KW-1185">Reference proteome</keyword>
<dbReference type="InParanoid" id="A0A1B7MH99"/>
<dbReference type="AlphaFoldDB" id="A0A1B7MH99"/>
<dbReference type="EMBL" id="KV449166">
    <property type="protein sequence ID" value="OAX31980.1"/>
    <property type="molecule type" value="Genomic_DNA"/>
</dbReference>
<feature type="compositionally biased region" description="Polar residues" evidence="1">
    <location>
        <begin position="48"/>
        <end position="57"/>
    </location>
</feature>
<reference evidence="2 3" key="1">
    <citation type="submission" date="2016-06" db="EMBL/GenBank/DDBJ databases">
        <title>Comparative genomics of the ectomycorrhizal sister species Rhizopogon vinicolor and Rhizopogon vesiculosus (Basidiomycota: Boletales) reveals a divergence of the mating type B locus.</title>
        <authorList>
            <consortium name="DOE Joint Genome Institute"/>
            <person name="Mujic A.B."/>
            <person name="Kuo A."/>
            <person name="Tritt A."/>
            <person name="Lipzen A."/>
            <person name="Chen C."/>
            <person name="Johnson J."/>
            <person name="Sharma A."/>
            <person name="Barry K."/>
            <person name="Grigoriev I.V."/>
            <person name="Spatafora J.W."/>
        </authorList>
    </citation>
    <scope>NUCLEOTIDE SEQUENCE [LARGE SCALE GENOMIC DNA]</scope>
    <source>
        <strain evidence="2 3">AM-OR11-026</strain>
    </source>
</reference>
<proteinExistence type="predicted"/>
<evidence type="ECO:0000313" key="2">
    <source>
        <dbReference type="EMBL" id="OAX31980.1"/>
    </source>
</evidence>
<feature type="region of interest" description="Disordered" evidence="1">
    <location>
        <begin position="42"/>
        <end position="70"/>
    </location>
</feature>
<protein>
    <submittedName>
        <fullName evidence="2">Uncharacterized protein</fullName>
    </submittedName>
</protein>